<name>A0A0R3L318_9BRAD</name>
<dbReference type="EMBL" id="LLXX01000153">
    <property type="protein sequence ID" value="KRR02106.1"/>
    <property type="molecule type" value="Genomic_DNA"/>
</dbReference>
<evidence type="ECO:0000259" key="1">
    <source>
        <dbReference type="Pfam" id="PF18166"/>
    </source>
</evidence>
<dbReference type="Pfam" id="PF18166">
    <property type="entry name" value="pP_pnuc_2"/>
    <property type="match status" value="1"/>
</dbReference>
<dbReference type="Proteomes" id="UP000051913">
    <property type="component" value="Unassembled WGS sequence"/>
</dbReference>
<dbReference type="InterPro" id="IPR041584">
    <property type="entry name" value="Put_pPIWI_pnuc_2"/>
</dbReference>
<dbReference type="STRING" id="1518501.CQ10_37370"/>
<accession>A0A0R3L318</accession>
<comment type="caution">
    <text evidence="2">The sequence shown here is derived from an EMBL/GenBank/DDBJ whole genome shotgun (WGS) entry which is preliminary data.</text>
</comment>
<evidence type="ECO:0000313" key="2">
    <source>
        <dbReference type="EMBL" id="KRR02106.1"/>
    </source>
</evidence>
<keyword evidence="3" id="KW-1185">Reference proteome</keyword>
<proteinExistence type="predicted"/>
<reference evidence="2 3" key="1">
    <citation type="submission" date="2014-03" db="EMBL/GenBank/DDBJ databases">
        <title>Bradyrhizobium valentinum sp. nov., isolated from effective nodules of Lupinus mariae-josephae, a lupine endemic of basic-lime soils in Eastern Spain.</title>
        <authorList>
            <person name="Duran D."/>
            <person name="Rey L."/>
            <person name="Navarro A."/>
            <person name="Busquets A."/>
            <person name="Imperial J."/>
            <person name="Ruiz-Argueso T."/>
        </authorList>
    </citation>
    <scope>NUCLEOTIDE SEQUENCE [LARGE SCALE GENOMIC DNA]</scope>
    <source>
        <strain evidence="2 3">LmjM3</strain>
    </source>
</reference>
<gene>
    <name evidence="2" type="ORF">CP49_04825</name>
</gene>
<dbReference type="AlphaFoldDB" id="A0A0R3L318"/>
<dbReference type="RefSeq" id="WP_057853240.1">
    <property type="nucleotide sequence ID" value="NZ_LLXX01000153.1"/>
</dbReference>
<evidence type="ECO:0000313" key="3">
    <source>
        <dbReference type="Proteomes" id="UP000051913"/>
    </source>
</evidence>
<organism evidence="2 3">
    <name type="scientific">Bradyrhizobium valentinum</name>
    <dbReference type="NCBI Taxonomy" id="1518501"/>
    <lineage>
        <taxon>Bacteria</taxon>
        <taxon>Pseudomonadati</taxon>
        <taxon>Pseudomonadota</taxon>
        <taxon>Alphaproteobacteria</taxon>
        <taxon>Hyphomicrobiales</taxon>
        <taxon>Nitrobacteraceae</taxon>
        <taxon>Bradyrhizobium</taxon>
    </lineage>
</organism>
<dbReference type="OrthoDB" id="7993352at2"/>
<sequence>MAKERASSAASKQSHEIAEAVRNVEIADTEAWRDLDSLSSNTLVEAVEVFGDEIRFDGTRFEGPINVHVTLQYAKDVTLSETFPGRFEARWEGDAPSIDRVLVDTSSFTR</sequence>
<protein>
    <recommendedName>
        <fullName evidence="1">Predicted pPIWI-associating nuclease group 2 domain-containing protein</fullName>
    </recommendedName>
</protein>
<feature type="domain" description="Predicted pPIWI-associating nuclease group 2" evidence="1">
    <location>
        <begin position="18"/>
        <end position="108"/>
    </location>
</feature>